<dbReference type="InterPro" id="IPR018078">
    <property type="entry name" value="DNA-binding_RecF_CS"/>
</dbReference>
<dbReference type="PROSITE" id="PS00617">
    <property type="entry name" value="RECF_1"/>
    <property type="match status" value="1"/>
</dbReference>
<comment type="similarity">
    <text evidence="2 13 14">Belongs to the RecF family.</text>
</comment>
<keyword evidence="4 13" id="KW-0963">Cytoplasm</keyword>
<dbReference type="SUPFAM" id="SSF52540">
    <property type="entry name" value="P-loop containing nucleoside triphosphate hydrolases"/>
    <property type="match status" value="1"/>
</dbReference>
<name>A0ABS1SMU4_9MICO</name>
<feature type="binding site" evidence="13">
    <location>
        <begin position="30"/>
        <end position="37"/>
    </location>
    <ligand>
        <name>ATP</name>
        <dbReference type="ChEBI" id="CHEBI:30616"/>
    </ligand>
</feature>
<dbReference type="InterPro" id="IPR001238">
    <property type="entry name" value="DNA-binding_RecF"/>
</dbReference>
<dbReference type="InterPro" id="IPR042174">
    <property type="entry name" value="RecF_2"/>
</dbReference>
<dbReference type="EMBL" id="QYAD01000001">
    <property type="protein sequence ID" value="MBL3688457.1"/>
    <property type="molecule type" value="Genomic_DNA"/>
</dbReference>
<dbReference type="Pfam" id="PF02463">
    <property type="entry name" value="SMC_N"/>
    <property type="match status" value="1"/>
</dbReference>
<evidence type="ECO:0000256" key="1">
    <source>
        <dbReference type="ARBA" id="ARBA00004496"/>
    </source>
</evidence>
<evidence type="ECO:0000256" key="2">
    <source>
        <dbReference type="ARBA" id="ARBA00008016"/>
    </source>
</evidence>
<evidence type="ECO:0000256" key="5">
    <source>
        <dbReference type="ARBA" id="ARBA00022705"/>
    </source>
</evidence>
<dbReference type="PANTHER" id="PTHR32182">
    <property type="entry name" value="DNA REPLICATION AND REPAIR PROTEIN RECF"/>
    <property type="match status" value="1"/>
</dbReference>
<evidence type="ECO:0000256" key="3">
    <source>
        <dbReference type="ARBA" id="ARBA00020170"/>
    </source>
</evidence>
<keyword evidence="6 13" id="KW-0547">Nucleotide-binding</keyword>
<organism evidence="16 17">
    <name type="scientific">Leucobacter chromiireducens subsp. chromiireducens</name>
    <dbReference type="NCBI Taxonomy" id="660067"/>
    <lineage>
        <taxon>Bacteria</taxon>
        <taxon>Bacillati</taxon>
        <taxon>Actinomycetota</taxon>
        <taxon>Actinomycetes</taxon>
        <taxon>Micrococcales</taxon>
        <taxon>Microbacteriaceae</taxon>
        <taxon>Leucobacter</taxon>
    </lineage>
</organism>
<evidence type="ECO:0000256" key="7">
    <source>
        <dbReference type="ARBA" id="ARBA00022763"/>
    </source>
</evidence>
<dbReference type="InterPro" id="IPR003593">
    <property type="entry name" value="AAA+_ATPase"/>
</dbReference>
<evidence type="ECO:0000256" key="10">
    <source>
        <dbReference type="ARBA" id="ARBA00023204"/>
    </source>
</evidence>
<accession>A0ABS1SMU4</accession>
<evidence type="ECO:0000256" key="11">
    <source>
        <dbReference type="ARBA" id="ARBA00023236"/>
    </source>
</evidence>
<evidence type="ECO:0000256" key="12">
    <source>
        <dbReference type="ARBA" id="ARBA00025401"/>
    </source>
</evidence>
<sequence length="391" mass="43102">MRVAHLSLGDFRNYRTAELALEPGPNLIVGRNGQGKTNLVEAIGYFASLRSHRVTGDAALVRAGAESAIARLRVIAVDREVLLELQINRDRPNRAQVNRNVSRPREVTRWFAAVLFAPEDLTIVRGEPSLRRRFLDESLVLRHPVAAGALSDYERVVRQRTALLKSSRGRSGPPSAALEVWDEQLANFGAQIMLARRELARDLQPILDTSYASLVEQDHRPSLQLSESVRDVVQEGVSRETPSMAELATVSRETLTAEIRTALEKVHSKEIERGVTLVGPHRDDLLLGLNDLPVKGYASHGESWSFALSLKLALAGLLREESPAGDPVIILDDVFAELDARRRERLMSAVQDYEQVIVTAAVESDVPDDVSWHRIHIKAGEIVEAGPAGGA</sequence>
<dbReference type="NCBIfam" id="TIGR00611">
    <property type="entry name" value="recf"/>
    <property type="match status" value="1"/>
</dbReference>
<comment type="caution">
    <text evidence="16">The sequence shown here is derived from an EMBL/GenBank/DDBJ whole genome shotgun (WGS) entry which is preliminary data.</text>
</comment>
<evidence type="ECO:0000256" key="9">
    <source>
        <dbReference type="ARBA" id="ARBA00023125"/>
    </source>
</evidence>
<comment type="function">
    <text evidence="12 13 14">The RecF protein is involved in DNA metabolism; it is required for DNA replication and normal SOS inducibility. RecF binds preferentially to single-stranded, linear DNA. It also seems to bind ATP.</text>
</comment>
<keyword evidence="10 13" id="KW-0234">DNA repair</keyword>
<dbReference type="HAMAP" id="MF_00365">
    <property type="entry name" value="RecF"/>
    <property type="match status" value="1"/>
</dbReference>
<keyword evidence="9 13" id="KW-0238">DNA-binding</keyword>
<keyword evidence="11 13" id="KW-0742">SOS response</keyword>
<gene>
    <name evidence="13 16" type="primary">recF</name>
    <name evidence="16" type="ORF">D3226_00585</name>
</gene>
<comment type="subcellular location">
    <subcellularLocation>
        <location evidence="1 13 14">Cytoplasm</location>
    </subcellularLocation>
</comment>
<keyword evidence="5 13" id="KW-0235">DNA replication</keyword>
<keyword evidence="17" id="KW-1185">Reference proteome</keyword>
<evidence type="ECO:0000256" key="14">
    <source>
        <dbReference type="RuleBase" id="RU000578"/>
    </source>
</evidence>
<dbReference type="Proteomes" id="UP001646141">
    <property type="component" value="Unassembled WGS sequence"/>
</dbReference>
<protein>
    <recommendedName>
        <fullName evidence="3 13">DNA replication and repair protein RecF</fullName>
    </recommendedName>
</protein>
<evidence type="ECO:0000256" key="8">
    <source>
        <dbReference type="ARBA" id="ARBA00022840"/>
    </source>
</evidence>
<dbReference type="InterPro" id="IPR003395">
    <property type="entry name" value="RecF/RecN/SMC_N"/>
</dbReference>
<dbReference type="Gene3D" id="3.40.50.300">
    <property type="entry name" value="P-loop containing nucleotide triphosphate hydrolases"/>
    <property type="match status" value="1"/>
</dbReference>
<dbReference type="RefSeq" id="WP_202380508.1">
    <property type="nucleotide sequence ID" value="NZ_BAAAMA010000003.1"/>
</dbReference>
<dbReference type="PANTHER" id="PTHR32182:SF0">
    <property type="entry name" value="DNA REPLICATION AND REPAIR PROTEIN RECF"/>
    <property type="match status" value="1"/>
</dbReference>
<evidence type="ECO:0000256" key="13">
    <source>
        <dbReference type="HAMAP-Rule" id="MF_00365"/>
    </source>
</evidence>
<evidence type="ECO:0000256" key="4">
    <source>
        <dbReference type="ARBA" id="ARBA00022490"/>
    </source>
</evidence>
<evidence type="ECO:0000313" key="17">
    <source>
        <dbReference type="Proteomes" id="UP001646141"/>
    </source>
</evidence>
<keyword evidence="7 13" id="KW-0227">DNA damage</keyword>
<dbReference type="SMART" id="SM00382">
    <property type="entry name" value="AAA"/>
    <property type="match status" value="1"/>
</dbReference>
<evidence type="ECO:0000256" key="6">
    <source>
        <dbReference type="ARBA" id="ARBA00022741"/>
    </source>
</evidence>
<evidence type="ECO:0000313" key="16">
    <source>
        <dbReference type="EMBL" id="MBL3688457.1"/>
    </source>
</evidence>
<dbReference type="InterPro" id="IPR027417">
    <property type="entry name" value="P-loop_NTPase"/>
</dbReference>
<evidence type="ECO:0000259" key="15">
    <source>
        <dbReference type="SMART" id="SM00382"/>
    </source>
</evidence>
<keyword evidence="8 13" id="KW-0067">ATP-binding</keyword>
<dbReference type="Gene3D" id="1.20.1050.90">
    <property type="entry name" value="RecF/RecN/SMC, N-terminal domain"/>
    <property type="match status" value="1"/>
</dbReference>
<reference evidence="16 17" key="1">
    <citation type="submission" date="2018-09" db="EMBL/GenBank/DDBJ databases">
        <title>Comparative genomics of Leucobacter spp.</title>
        <authorList>
            <person name="Reis A.C."/>
            <person name="Kolvenbach B.A."/>
            <person name="Corvini P.F.X."/>
            <person name="Nunes O.C."/>
        </authorList>
    </citation>
    <scope>NUCLEOTIDE SEQUENCE [LARGE SCALE GENOMIC DNA]</scope>
    <source>
        <strain evidence="16 17">L-1</strain>
    </source>
</reference>
<dbReference type="PROSITE" id="PS00618">
    <property type="entry name" value="RECF_2"/>
    <property type="match status" value="1"/>
</dbReference>
<proteinExistence type="inferred from homology"/>
<feature type="domain" description="AAA+ ATPase" evidence="15">
    <location>
        <begin position="22"/>
        <end position="381"/>
    </location>
</feature>